<dbReference type="OrthoDB" id="18853at2759"/>
<evidence type="ECO:0000256" key="1">
    <source>
        <dbReference type="ARBA" id="ARBA00004308"/>
    </source>
</evidence>
<evidence type="ECO:0000313" key="5">
    <source>
        <dbReference type="EMBL" id="CAG14106.1"/>
    </source>
</evidence>
<gene>
    <name evidence="5" type="ORF">GSTENG00037291001</name>
</gene>
<proteinExistence type="predicted"/>
<comment type="subcellular location">
    <subcellularLocation>
        <location evidence="1">Endomembrane system</location>
    </subcellularLocation>
</comment>
<reference evidence="5" key="1">
    <citation type="journal article" date="2004" name="Nature">
        <title>Genome duplication in the teleost fish Tetraodon nigroviridis reveals the early vertebrate proto-karyotype.</title>
        <authorList>
            <person name="Jaillon O."/>
            <person name="Aury J.-M."/>
            <person name="Brunet F."/>
            <person name="Petit J.-L."/>
            <person name="Stange-Thomann N."/>
            <person name="Mauceli E."/>
            <person name="Bouneau L."/>
            <person name="Fischer C."/>
            <person name="Ozouf-Costaz C."/>
            <person name="Bernot A."/>
            <person name="Nicaud S."/>
            <person name="Jaffe D."/>
            <person name="Fisher S."/>
            <person name="Lutfalla G."/>
            <person name="Dossat C."/>
            <person name="Segurens B."/>
            <person name="Dasilva C."/>
            <person name="Salanoubat M."/>
            <person name="Levy M."/>
            <person name="Boudet N."/>
            <person name="Castellano S."/>
            <person name="Anthouard V."/>
            <person name="Jubin C."/>
            <person name="Castelli V."/>
            <person name="Katinka M."/>
            <person name="Vacherie B."/>
            <person name="Biemont C."/>
            <person name="Skalli Z."/>
            <person name="Cattolico L."/>
            <person name="Poulain J."/>
            <person name="De Berardinis V."/>
            <person name="Cruaud C."/>
            <person name="Duprat S."/>
            <person name="Brottier P."/>
            <person name="Coutanceau J.-P."/>
            <person name="Gouzy J."/>
            <person name="Parra G."/>
            <person name="Lardier G."/>
            <person name="Chapple C."/>
            <person name="McKernan K.J."/>
            <person name="McEwan P."/>
            <person name="Bosak S."/>
            <person name="Kellis M."/>
            <person name="Volff J.-N."/>
            <person name="Guigo R."/>
            <person name="Zody M.C."/>
            <person name="Mesirov J."/>
            <person name="Lindblad-Toh K."/>
            <person name="Birren B."/>
            <person name="Nusbaum C."/>
            <person name="Kahn D."/>
            <person name="Robinson-Rechavi M."/>
            <person name="Laudet V."/>
            <person name="Schachter V."/>
            <person name="Quetier F."/>
            <person name="Saurin W."/>
            <person name="Scarpelli C."/>
            <person name="Wincker P."/>
            <person name="Lander E.S."/>
            <person name="Weissenbach J."/>
            <person name="Roest Crollius H."/>
        </authorList>
    </citation>
    <scope>NUCLEOTIDE SEQUENCE [LARGE SCALE GENOMIC DNA]</scope>
</reference>
<dbReference type="PANTHER" id="PTHR14514">
    <property type="entry name" value="PKA ANCHORING PROTEIN"/>
    <property type="match status" value="1"/>
</dbReference>
<feature type="non-terminal residue" evidence="5">
    <location>
        <position position="1"/>
    </location>
</feature>
<name>Q4RBX7_TETNG</name>
<comment type="caution">
    <text evidence="5">The sequence shown here is derived from an EMBL/GenBank/DDBJ whole genome shotgun (WGS) entry which is preliminary data.</text>
</comment>
<dbReference type="EMBL" id="CAAE01020372">
    <property type="protein sequence ID" value="CAG14106.1"/>
    <property type="molecule type" value="Genomic_DNA"/>
</dbReference>
<dbReference type="KEGG" id="tng:GSTEN00037291G001"/>
<organism evidence="5">
    <name type="scientific">Tetraodon nigroviridis</name>
    <name type="common">Spotted green pufferfish</name>
    <name type="synonym">Chelonodon nigroviridis</name>
    <dbReference type="NCBI Taxonomy" id="99883"/>
    <lineage>
        <taxon>Eukaryota</taxon>
        <taxon>Metazoa</taxon>
        <taxon>Chordata</taxon>
        <taxon>Craniata</taxon>
        <taxon>Vertebrata</taxon>
        <taxon>Euteleostomi</taxon>
        <taxon>Actinopterygii</taxon>
        <taxon>Neopterygii</taxon>
        <taxon>Teleostei</taxon>
        <taxon>Neoteleostei</taxon>
        <taxon>Acanthomorphata</taxon>
        <taxon>Eupercaria</taxon>
        <taxon>Tetraodontiformes</taxon>
        <taxon>Tetradontoidea</taxon>
        <taxon>Tetraodontidae</taxon>
        <taxon>Tetraodon</taxon>
    </lineage>
</organism>
<protein>
    <submittedName>
        <fullName evidence="5">(spotted green pufferfish) hypothetical protein</fullName>
    </submittedName>
</protein>
<dbReference type="AlphaFoldDB" id="Q4RBX7"/>
<evidence type="ECO:0000256" key="4">
    <source>
        <dbReference type="ARBA" id="ARBA00023136"/>
    </source>
</evidence>
<feature type="non-terminal residue" evidence="5">
    <location>
        <position position="123"/>
    </location>
</feature>
<evidence type="ECO:0000256" key="3">
    <source>
        <dbReference type="ARBA" id="ARBA00022737"/>
    </source>
</evidence>
<keyword evidence="4" id="KW-0472">Membrane</keyword>
<accession>Q4RBX7</accession>
<reference evidence="5" key="2">
    <citation type="submission" date="2004-02" db="EMBL/GenBank/DDBJ databases">
        <authorList>
            <consortium name="Genoscope"/>
            <consortium name="Whitehead Institute Centre for Genome Research"/>
        </authorList>
    </citation>
    <scope>NUCLEOTIDE SEQUENCE</scope>
</reference>
<dbReference type="PANTHER" id="PTHR14514:SF3">
    <property type="entry name" value="NESPRIN-1"/>
    <property type="match status" value="1"/>
</dbReference>
<keyword evidence="2" id="KW-0597">Phosphoprotein</keyword>
<evidence type="ECO:0000256" key="2">
    <source>
        <dbReference type="ARBA" id="ARBA00022553"/>
    </source>
</evidence>
<keyword evidence="3" id="KW-0677">Repeat</keyword>
<sequence>QSLLGEIQIVQDEINKLQEEFTEDLATSSVDSSDRLAMQSSLTVLAERMATIHMKASGKQQLLEEHMSNHLEGQRQEHAIHQYHVQADELERWLIRMRNAVICSLELQSQEKADMEDQLDECQ</sequence>